<reference evidence="2 3" key="1">
    <citation type="submission" date="2020-11" db="EMBL/GenBank/DDBJ databases">
        <title>Arthrobacter antarcticus sp. nov., isolated from Antarctic Soil.</title>
        <authorList>
            <person name="Li J."/>
        </authorList>
    </citation>
    <scope>NUCLEOTIDE SEQUENCE [LARGE SCALE GENOMIC DNA]</scope>
    <source>
        <strain evidence="2 3">Z1-20</strain>
    </source>
</reference>
<name>A0A931CR18_9MICC</name>
<gene>
    <name evidence="2" type="ORF">IV500_10980</name>
</gene>
<dbReference type="PANTHER" id="PTHR31435">
    <property type="entry name" value="PROTEIN NATD1"/>
    <property type="match status" value="1"/>
</dbReference>
<comment type="caution">
    <text evidence="2">The sequence shown here is derived from an EMBL/GenBank/DDBJ whole genome shotgun (WGS) entry which is preliminary data.</text>
</comment>
<dbReference type="Proteomes" id="UP000655366">
    <property type="component" value="Unassembled WGS sequence"/>
</dbReference>
<dbReference type="InterPro" id="IPR045057">
    <property type="entry name" value="Gcn5-rel_NAT"/>
</dbReference>
<dbReference type="PANTHER" id="PTHR31435:SF10">
    <property type="entry name" value="BSR4717 PROTEIN"/>
    <property type="match status" value="1"/>
</dbReference>
<dbReference type="InterPro" id="IPR016181">
    <property type="entry name" value="Acyl_CoA_acyltransferase"/>
</dbReference>
<dbReference type="InterPro" id="IPR031165">
    <property type="entry name" value="GNAT_YJDJ"/>
</dbReference>
<protein>
    <submittedName>
        <fullName evidence="2">N-acetyltransferase</fullName>
    </submittedName>
</protein>
<dbReference type="Pfam" id="PF14542">
    <property type="entry name" value="Acetyltransf_CG"/>
    <property type="match status" value="1"/>
</dbReference>
<dbReference type="RefSeq" id="WP_196396846.1">
    <property type="nucleotide sequence ID" value="NZ_JADNYM010000012.1"/>
</dbReference>
<feature type="domain" description="N-acetyltransferase" evidence="1">
    <location>
        <begin position="15"/>
        <end position="101"/>
    </location>
</feature>
<accession>A0A931CR18</accession>
<proteinExistence type="predicted"/>
<dbReference type="AlphaFoldDB" id="A0A931CR18"/>
<dbReference type="PROSITE" id="PS51729">
    <property type="entry name" value="GNAT_YJDJ"/>
    <property type="match status" value="1"/>
</dbReference>
<keyword evidence="3" id="KW-1185">Reference proteome</keyword>
<evidence type="ECO:0000313" key="2">
    <source>
        <dbReference type="EMBL" id="MBG0739909.1"/>
    </source>
</evidence>
<organism evidence="2 3">
    <name type="scientific">Arthrobacter terrae</name>
    <dbReference type="NCBI Taxonomy" id="2935737"/>
    <lineage>
        <taxon>Bacteria</taxon>
        <taxon>Bacillati</taxon>
        <taxon>Actinomycetota</taxon>
        <taxon>Actinomycetes</taxon>
        <taxon>Micrococcales</taxon>
        <taxon>Micrococcaceae</taxon>
        <taxon>Arthrobacter</taxon>
    </lineage>
</organism>
<evidence type="ECO:0000313" key="3">
    <source>
        <dbReference type="Proteomes" id="UP000655366"/>
    </source>
</evidence>
<dbReference type="EMBL" id="JADNYM010000012">
    <property type="protein sequence ID" value="MBG0739909.1"/>
    <property type="molecule type" value="Genomic_DNA"/>
</dbReference>
<dbReference type="SUPFAM" id="SSF55729">
    <property type="entry name" value="Acyl-CoA N-acyltransferases (Nat)"/>
    <property type="match status" value="1"/>
</dbReference>
<dbReference type="Gene3D" id="3.40.630.30">
    <property type="match status" value="1"/>
</dbReference>
<evidence type="ECO:0000259" key="1">
    <source>
        <dbReference type="PROSITE" id="PS51729"/>
    </source>
</evidence>
<sequence length="106" mass="11945">MTDTAETFHNDVTMLRNDAQHQYELRVSGELASVAQFRELPGHVDFTHTETLDPARGKGMAKILARYALDDVSASGKRIIPHCSFIAGFLRRHEDYAQITDWPETG</sequence>